<dbReference type="GO" id="GO:1902600">
    <property type="term" value="P:proton transmembrane transport"/>
    <property type="evidence" value="ECO:0007669"/>
    <property type="project" value="InterPro"/>
</dbReference>
<sequence length="394" mass="41211">MTSHQVVLLLIALAVIVTLARLMGALARRLAQPAVVGEIVAGVLVGPTLFGGAIADVVFPADIRPMLGSLANVGLVFFMFLVGLEFDRELLRGRATAVASVAAGSMLVPFVLGVLLALTMADDRVGFVLYLGTAMAVTAFPVLARIITDFRLGGTRLGALALGSAAAGDLVAWSMLAVAIATLGAGSPDQWRLLLAVPLVAVSFLVVRPVLAKLSRTRDLFAAVLVGLLVWSALAEWMGLHFIFGAFLFGLVMPRDPELRAAVTSPVEQVGRVLLLPVYFVVAGLKVDLSGLAVGWVGFALIMAVAVGGKFTGAVLGARLAGVGWRQSVALGTLMNTRGLTELVMLGIGLELGLLGPDLYSQLVLMAVVTTMMTGPLLKLVYLRKRTPVPEPVN</sequence>
<accession>A0A495X509</accession>
<gene>
    <name evidence="9" type="ORF">DFJ66_2210</name>
</gene>
<evidence type="ECO:0000256" key="6">
    <source>
        <dbReference type="ARBA" id="ARBA00023136"/>
    </source>
</evidence>
<protein>
    <submittedName>
        <fullName evidence="9">Kef-type K+ transport system membrane component KefB</fullName>
    </submittedName>
</protein>
<comment type="subcellular location">
    <subcellularLocation>
        <location evidence="1">Membrane</location>
        <topology evidence="1">Multi-pass membrane protein</topology>
    </subcellularLocation>
</comment>
<feature type="transmembrane region" description="Helical" evidence="7">
    <location>
        <begin position="6"/>
        <end position="27"/>
    </location>
</feature>
<feature type="domain" description="Cation/H+ exchanger transmembrane" evidence="8">
    <location>
        <begin position="19"/>
        <end position="379"/>
    </location>
</feature>
<organism evidence="9 10">
    <name type="scientific">Saccharothrix variisporea</name>
    <dbReference type="NCBI Taxonomy" id="543527"/>
    <lineage>
        <taxon>Bacteria</taxon>
        <taxon>Bacillati</taxon>
        <taxon>Actinomycetota</taxon>
        <taxon>Actinomycetes</taxon>
        <taxon>Pseudonocardiales</taxon>
        <taxon>Pseudonocardiaceae</taxon>
        <taxon>Saccharothrix</taxon>
    </lineage>
</organism>
<evidence type="ECO:0000256" key="7">
    <source>
        <dbReference type="SAM" id="Phobius"/>
    </source>
</evidence>
<evidence type="ECO:0000256" key="1">
    <source>
        <dbReference type="ARBA" id="ARBA00004141"/>
    </source>
</evidence>
<feature type="transmembrane region" description="Helical" evidence="7">
    <location>
        <begin position="39"/>
        <end position="59"/>
    </location>
</feature>
<comment type="caution">
    <text evidence="9">The sequence shown here is derived from an EMBL/GenBank/DDBJ whole genome shotgun (WGS) entry which is preliminary data.</text>
</comment>
<feature type="transmembrane region" description="Helical" evidence="7">
    <location>
        <begin position="191"/>
        <end position="211"/>
    </location>
</feature>
<dbReference type="RefSeq" id="WP_121220441.1">
    <property type="nucleotide sequence ID" value="NZ_JBIUBA010000050.1"/>
</dbReference>
<evidence type="ECO:0000313" key="10">
    <source>
        <dbReference type="Proteomes" id="UP000272729"/>
    </source>
</evidence>
<evidence type="ECO:0000259" key="8">
    <source>
        <dbReference type="Pfam" id="PF00999"/>
    </source>
</evidence>
<keyword evidence="10" id="KW-1185">Reference proteome</keyword>
<dbReference type="Pfam" id="PF00999">
    <property type="entry name" value="Na_H_Exchanger"/>
    <property type="match status" value="1"/>
</dbReference>
<keyword evidence="5" id="KW-0406">Ion transport</keyword>
<dbReference type="AlphaFoldDB" id="A0A495X509"/>
<dbReference type="GO" id="GO:0015297">
    <property type="term" value="F:antiporter activity"/>
    <property type="evidence" value="ECO:0007669"/>
    <property type="project" value="InterPro"/>
</dbReference>
<evidence type="ECO:0000256" key="5">
    <source>
        <dbReference type="ARBA" id="ARBA00023065"/>
    </source>
</evidence>
<reference evidence="9 10" key="1">
    <citation type="submission" date="2018-10" db="EMBL/GenBank/DDBJ databases">
        <title>Sequencing the genomes of 1000 actinobacteria strains.</title>
        <authorList>
            <person name="Klenk H.-P."/>
        </authorList>
    </citation>
    <scope>NUCLEOTIDE SEQUENCE [LARGE SCALE GENOMIC DNA]</scope>
    <source>
        <strain evidence="9 10">DSM 43911</strain>
    </source>
</reference>
<dbReference type="InterPro" id="IPR038770">
    <property type="entry name" value="Na+/solute_symporter_sf"/>
</dbReference>
<keyword evidence="4 7" id="KW-1133">Transmembrane helix</keyword>
<dbReference type="GO" id="GO:0016020">
    <property type="term" value="C:membrane"/>
    <property type="evidence" value="ECO:0007669"/>
    <property type="project" value="UniProtKB-SubCell"/>
</dbReference>
<evidence type="ECO:0000256" key="4">
    <source>
        <dbReference type="ARBA" id="ARBA00022989"/>
    </source>
</evidence>
<dbReference type="InterPro" id="IPR050794">
    <property type="entry name" value="CPA2_transporter"/>
</dbReference>
<dbReference type="PANTHER" id="PTHR32468">
    <property type="entry name" value="CATION/H + ANTIPORTER"/>
    <property type="match status" value="1"/>
</dbReference>
<proteinExistence type="predicted"/>
<dbReference type="Gene3D" id="1.20.1530.20">
    <property type="match status" value="1"/>
</dbReference>
<feature type="transmembrane region" description="Helical" evidence="7">
    <location>
        <begin position="223"/>
        <end position="249"/>
    </location>
</feature>
<keyword evidence="6 7" id="KW-0472">Membrane</keyword>
<feature type="transmembrane region" description="Helical" evidence="7">
    <location>
        <begin position="96"/>
        <end position="121"/>
    </location>
</feature>
<evidence type="ECO:0000256" key="2">
    <source>
        <dbReference type="ARBA" id="ARBA00022448"/>
    </source>
</evidence>
<keyword evidence="2" id="KW-0813">Transport</keyword>
<dbReference type="PANTHER" id="PTHR32468:SF0">
    <property type="entry name" value="K(+)_H(+) ANTIPORTER 1"/>
    <property type="match status" value="1"/>
</dbReference>
<feature type="transmembrane region" description="Helical" evidence="7">
    <location>
        <begin position="359"/>
        <end position="378"/>
    </location>
</feature>
<dbReference type="Proteomes" id="UP000272729">
    <property type="component" value="Unassembled WGS sequence"/>
</dbReference>
<feature type="transmembrane region" description="Helical" evidence="7">
    <location>
        <begin position="294"/>
        <end position="316"/>
    </location>
</feature>
<dbReference type="EMBL" id="RBXR01000001">
    <property type="protein sequence ID" value="RKT69017.1"/>
    <property type="molecule type" value="Genomic_DNA"/>
</dbReference>
<feature type="transmembrane region" description="Helical" evidence="7">
    <location>
        <begin position="159"/>
        <end position="185"/>
    </location>
</feature>
<dbReference type="InterPro" id="IPR006153">
    <property type="entry name" value="Cation/H_exchanger_TM"/>
</dbReference>
<evidence type="ECO:0000256" key="3">
    <source>
        <dbReference type="ARBA" id="ARBA00022692"/>
    </source>
</evidence>
<evidence type="ECO:0000313" key="9">
    <source>
        <dbReference type="EMBL" id="RKT69017.1"/>
    </source>
</evidence>
<feature type="transmembrane region" description="Helical" evidence="7">
    <location>
        <begin position="65"/>
        <end position="84"/>
    </location>
</feature>
<feature type="transmembrane region" description="Helical" evidence="7">
    <location>
        <begin position="127"/>
        <end position="147"/>
    </location>
</feature>
<name>A0A495X509_9PSEU</name>
<dbReference type="OrthoDB" id="9793589at2"/>
<keyword evidence="3 7" id="KW-0812">Transmembrane</keyword>